<feature type="compositionally biased region" description="Gly residues" evidence="10">
    <location>
        <begin position="227"/>
        <end position="252"/>
    </location>
</feature>
<comment type="subcellular location">
    <subcellularLocation>
        <location evidence="1">Cytoplasm</location>
        <location evidence="1">Cytoskeleton</location>
    </subcellularLocation>
</comment>
<dbReference type="GO" id="GO:0045504">
    <property type="term" value="F:dynein heavy chain binding"/>
    <property type="evidence" value="ECO:0007669"/>
    <property type="project" value="TreeGrafter"/>
</dbReference>
<feature type="region of interest" description="Disordered" evidence="10">
    <location>
        <begin position="614"/>
        <end position="657"/>
    </location>
</feature>
<dbReference type="STRING" id="1391915.U7PQF3"/>
<feature type="compositionally biased region" description="Low complexity" evidence="10">
    <location>
        <begin position="216"/>
        <end position="226"/>
    </location>
</feature>
<evidence type="ECO:0000256" key="9">
    <source>
        <dbReference type="ARBA" id="ARBA00023212"/>
    </source>
</evidence>
<organism evidence="11 12">
    <name type="scientific">Sporothrix schenckii (strain ATCC 58251 / de Perez 2211183)</name>
    <name type="common">Rose-picker's disease fungus</name>
    <dbReference type="NCBI Taxonomy" id="1391915"/>
    <lineage>
        <taxon>Eukaryota</taxon>
        <taxon>Fungi</taxon>
        <taxon>Dikarya</taxon>
        <taxon>Ascomycota</taxon>
        <taxon>Pezizomycotina</taxon>
        <taxon>Sordariomycetes</taxon>
        <taxon>Sordariomycetidae</taxon>
        <taxon>Ophiostomatales</taxon>
        <taxon>Ophiostomataceae</taxon>
        <taxon>Sporothrix</taxon>
    </lineage>
</organism>
<feature type="compositionally biased region" description="Acidic residues" evidence="10">
    <location>
        <begin position="459"/>
        <end position="472"/>
    </location>
</feature>
<feature type="compositionally biased region" description="Basic and acidic residues" evidence="10">
    <location>
        <begin position="545"/>
        <end position="566"/>
    </location>
</feature>
<feature type="compositionally biased region" description="Polar residues" evidence="10">
    <location>
        <begin position="1"/>
        <end position="11"/>
    </location>
</feature>
<dbReference type="PANTHER" id="PTHR12688">
    <property type="entry name" value="DYNEIN LIGHT INTERMEDIATE CHAIN"/>
    <property type="match status" value="1"/>
</dbReference>
<dbReference type="GO" id="GO:0005868">
    <property type="term" value="C:cytoplasmic dynein complex"/>
    <property type="evidence" value="ECO:0007669"/>
    <property type="project" value="InterPro"/>
</dbReference>
<evidence type="ECO:0000256" key="1">
    <source>
        <dbReference type="ARBA" id="ARBA00004245"/>
    </source>
</evidence>
<evidence type="ECO:0000313" key="11">
    <source>
        <dbReference type="EMBL" id="ERS96944.1"/>
    </source>
</evidence>
<accession>U7PQF3</accession>
<evidence type="ECO:0000256" key="7">
    <source>
        <dbReference type="ARBA" id="ARBA00023017"/>
    </source>
</evidence>
<name>U7PQF3_SPOS1</name>
<reference evidence="12" key="1">
    <citation type="journal article" date="2014" name="Genome Announc.">
        <title>Genome sequence of the pathogenic fungus Sporothrix schenckii (ATCC 58251).</title>
        <authorList>
            <person name="Cuomo C.A."/>
            <person name="Rodriguez-Del Valle N."/>
            <person name="Perez-Sanchez L."/>
            <person name="Abouelleil A."/>
            <person name="Goldberg J."/>
            <person name="Young S."/>
            <person name="Zeng Q."/>
            <person name="Birren B.W."/>
        </authorList>
    </citation>
    <scope>NUCLEOTIDE SEQUENCE [LARGE SCALE GENOMIC DNA]</scope>
    <source>
        <strain evidence="12">ATCC 58251 / de Perez 2211183</strain>
    </source>
</reference>
<evidence type="ECO:0000313" key="12">
    <source>
        <dbReference type="Proteomes" id="UP000018087"/>
    </source>
</evidence>
<dbReference type="AlphaFoldDB" id="U7PQF3"/>
<evidence type="ECO:0000256" key="6">
    <source>
        <dbReference type="ARBA" id="ARBA00022840"/>
    </source>
</evidence>
<dbReference type="GO" id="GO:0007018">
    <property type="term" value="P:microtubule-based movement"/>
    <property type="evidence" value="ECO:0007669"/>
    <property type="project" value="InterPro"/>
</dbReference>
<dbReference type="GO" id="GO:0035974">
    <property type="term" value="C:meiotic spindle pole body"/>
    <property type="evidence" value="ECO:0007669"/>
    <property type="project" value="TreeGrafter"/>
</dbReference>
<dbReference type="eggNOG" id="KOG3905">
    <property type="taxonomic scope" value="Eukaryota"/>
</dbReference>
<feature type="compositionally biased region" description="Polar residues" evidence="10">
    <location>
        <begin position="399"/>
        <end position="416"/>
    </location>
</feature>
<dbReference type="InterPro" id="IPR022780">
    <property type="entry name" value="Dynein_light_int_chain"/>
</dbReference>
<evidence type="ECO:0000256" key="8">
    <source>
        <dbReference type="ARBA" id="ARBA00023175"/>
    </source>
</evidence>
<keyword evidence="8" id="KW-0505">Motor protein</keyword>
<proteinExistence type="predicted"/>
<keyword evidence="12" id="KW-1185">Reference proteome</keyword>
<evidence type="ECO:0000256" key="4">
    <source>
        <dbReference type="ARBA" id="ARBA00022701"/>
    </source>
</evidence>
<dbReference type="PANTHER" id="PTHR12688:SF0">
    <property type="entry name" value="DYNEIN LIGHT INTERMEDIATE CHAIN"/>
    <property type="match status" value="1"/>
</dbReference>
<keyword evidence="5" id="KW-0547">Nucleotide-binding</keyword>
<dbReference type="InterPro" id="IPR008467">
    <property type="entry name" value="Dynein1_light_intermed_chain"/>
</dbReference>
<dbReference type="Pfam" id="PF05783">
    <property type="entry name" value="DLIC"/>
    <property type="match status" value="1"/>
</dbReference>
<keyword evidence="3" id="KW-0963">Cytoplasm</keyword>
<gene>
    <name evidence="11" type="ORF">HMPREF1624_06271</name>
</gene>
<feature type="region of interest" description="Disordered" evidence="10">
    <location>
        <begin position="545"/>
        <end position="581"/>
    </location>
</feature>
<evidence type="ECO:0008006" key="13">
    <source>
        <dbReference type="Google" id="ProtNLM"/>
    </source>
</evidence>
<protein>
    <recommendedName>
        <fullName evidence="13">Dynein light intermediate chain</fullName>
    </recommendedName>
</protein>
<dbReference type="Proteomes" id="UP000018087">
    <property type="component" value="Unassembled WGS sequence"/>
</dbReference>
<feature type="compositionally biased region" description="Gly residues" evidence="10">
    <location>
        <begin position="636"/>
        <end position="651"/>
    </location>
</feature>
<feature type="region of interest" description="Disordered" evidence="10">
    <location>
        <begin position="205"/>
        <end position="258"/>
    </location>
</feature>
<evidence type="ECO:0000256" key="2">
    <source>
        <dbReference type="ARBA" id="ARBA00022448"/>
    </source>
</evidence>
<feature type="compositionally biased region" description="Low complexity" evidence="10">
    <location>
        <begin position="12"/>
        <end position="29"/>
    </location>
</feature>
<feature type="region of interest" description="Disordered" evidence="10">
    <location>
        <begin position="1"/>
        <end position="42"/>
    </location>
</feature>
<keyword evidence="9" id="KW-0206">Cytoskeleton</keyword>
<sequence length="683" mass="72309">MANTNRFSTYTSVSAGSGNNASVSASAAGPDGTSGSAGKPKKDLWNSMLDSVASGRKLPERNLLVLGGTVDSQREFLTSLGDRRSSTNLGGGGDPTLPGGAPVANNFALGYTYYDVLDADQDGDILARISLYLLSKPSPAFSALLQPLLTPETIPNTLIVILLDWAQPWRWLRQLREWILLLRTVLVSLSPAAKEALEEVMEQWRERGRGGSRNLDGTTTASAAGTSGSGGGGSSSSGNGVGGGGSGDGGGDALPPGPGEWEDALGLPLCVVCQNAEKTDVLEKTQGWKDDEFDLVLQYLRTVLVKHGASLIYTTPNVPSQLPTLIHACLGVTSLLKRPPLKPEVIKRTEVVVPSNWDSWTKILVVREGFEVDKVSAGWSIDLQRPYPVVQAQAAGHANGTNAKNDASQQPGTRTRSPPLDGAPPPERDEYTLEGQGQGENGFANGSRSGDRPEPVSGADDDDDYEEDDEDHDSAVSQYERAIRDPGMDVLALAGGDLEADDEDDADDNETGTQKRRRRRRRQQLEVETEDVQLFLGDQLKLLEQLRQKDEAKRDKEAKESKRRDGSMGSGSGSNALANADDPAEVISSHIGPVQFNLGGIQVDADDMLERIKNRHGYGSASPEPGSPDGSAIGAGVAGGAAPGAGAGTGVDGASLAPENVDTEKMTAFFADLMNRPSQTRKS</sequence>
<keyword evidence="2" id="KW-0813">Transport</keyword>
<keyword evidence="6" id="KW-0067">ATP-binding</keyword>
<dbReference type="GO" id="GO:0000226">
    <property type="term" value="P:microtubule cytoskeleton organization"/>
    <property type="evidence" value="ECO:0007669"/>
    <property type="project" value="TreeGrafter"/>
</dbReference>
<evidence type="ECO:0000256" key="5">
    <source>
        <dbReference type="ARBA" id="ARBA00022741"/>
    </source>
</evidence>
<dbReference type="EMBL" id="KI440848">
    <property type="protein sequence ID" value="ERS96944.1"/>
    <property type="molecule type" value="Genomic_DNA"/>
</dbReference>
<dbReference type="GO" id="GO:0005524">
    <property type="term" value="F:ATP binding"/>
    <property type="evidence" value="ECO:0007669"/>
    <property type="project" value="UniProtKB-KW"/>
</dbReference>
<keyword evidence="4" id="KW-0493">Microtubule</keyword>
<dbReference type="GO" id="GO:0005874">
    <property type="term" value="C:microtubule"/>
    <property type="evidence" value="ECO:0007669"/>
    <property type="project" value="UniProtKB-KW"/>
</dbReference>
<evidence type="ECO:0000256" key="10">
    <source>
        <dbReference type="SAM" id="MobiDB-lite"/>
    </source>
</evidence>
<dbReference type="HOGENOM" id="CLU_024211_1_0_1"/>
<feature type="region of interest" description="Disordered" evidence="10">
    <location>
        <begin position="394"/>
        <end position="526"/>
    </location>
</feature>
<dbReference type="OrthoDB" id="27603at2759"/>
<evidence type="ECO:0000256" key="3">
    <source>
        <dbReference type="ARBA" id="ARBA00022490"/>
    </source>
</evidence>
<feature type="compositionally biased region" description="Acidic residues" evidence="10">
    <location>
        <begin position="498"/>
        <end position="510"/>
    </location>
</feature>
<keyword evidence="7" id="KW-0243">Dynein</keyword>